<evidence type="ECO:0000313" key="2">
    <source>
        <dbReference type="WBParaSite" id="ECPE_0001245101-mRNA-1"/>
    </source>
</evidence>
<organism evidence="2">
    <name type="scientific">Echinostoma caproni</name>
    <dbReference type="NCBI Taxonomy" id="27848"/>
    <lineage>
        <taxon>Eukaryota</taxon>
        <taxon>Metazoa</taxon>
        <taxon>Spiralia</taxon>
        <taxon>Lophotrochozoa</taxon>
        <taxon>Platyhelminthes</taxon>
        <taxon>Trematoda</taxon>
        <taxon>Digenea</taxon>
        <taxon>Plagiorchiida</taxon>
        <taxon>Echinostomata</taxon>
        <taxon>Echinostomatoidea</taxon>
        <taxon>Echinostomatidae</taxon>
        <taxon>Echinostoma</taxon>
    </lineage>
</organism>
<sequence length="81" mass="8856">LTGSTDVERSDLATSGGGGGGDAAADKGAPCKPVYHKRLHETKEPICWTRANTDPRMRRLPMVEEREFRLHDLVSGMGQYA</sequence>
<dbReference type="WBParaSite" id="ECPE_0001245101-mRNA-1">
    <property type="protein sequence ID" value="ECPE_0001245101-mRNA-1"/>
    <property type="gene ID" value="ECPE_0001245101"/>
</dbReference>
<protein>
    <submittedName>
        <fullName evidence="2">Protein kinase domain-containing protein</fullName>
    </submittedName>
</protein>
<accession>A0A183AZN0</accession>
<feature type="compositionally biased region" description="Basic and acidic residues" evidence="1">
    <location>
        <begin position="1"/>
        <end position="11"/>
    </location>
</feature>
<proteinExistence type="predicted"/>
<reference evidence="2" key="1">
    <citation type="submission" date="2016-06" db="UniProtKB">
        <authorList>
            <consortium name="WormBaseParasite"/>
        </authorList>
    </citation>
    <scope>IDENTIFICATION</scope>
</reference>
<dbReference type="AlphaFoldDB" id="A0A183AZN0"/>
<name>A0A183AZN0_9TREM</name>
<feature type="region of interest" description="Disordered" evidence="1">
    <location>
        <begin position="1"/>
        <end position="30"/>
    </location>
</feature>
<evidence type="ECO:0000256" key="1">
    <source>
        <dbReference type="SAM" id="MobiDB-lite"/>
    </source>
</evidence>